<evidence type="ECO:0000313" key="3">
    <source>
        <dbReference type="Proteomes" id="UP001578633"/>
    </source>
</evidence>
<organism evidence="2 3">
    <name type="scientific">Alternaria dauci</name>
    <dbReference type="NCBI Taxonomy" id="48095"/>
    <lineage>
        <taxon>Eukaryota</taxon>
        <taxon>Fungi</taxon>
        <taxon>Dikarya</taxon>
        <taxon>Ascomycota</taxon>
        <taxon>Pezizomycotina</taxon>
        <taxon>Dothideomycetes</taxon>
        <taxon>Pleosporomycetidae</taxon>
        <taxon>Pleosporales</taxon>
        <taxon>Pleosporineae</taxon>
        <taxon>Pleosporaceae</taxon>
        <taxon>Alternaria</taxon>
        <taxon>Alternaria sect. Porri</taxon>
    </lineage>
</organism>
<dbReference type="SUPFAM" id="SSF102198">
    <property type="entry name" value="Putative cyclase"/>
    <property type="match status" value="1"/>
</dbReference>
<keyword evidence="3" id="KW-1185">Reference proteome</keyword>
<dbReference type="GeneID" id="96084638"/>
<dbReference type="EMBL" id="JBHGVX010000003">
    <property type="protein sequence ID" value="KAL1797710.1"/>
    <property type="molecule type" value="Genomic_DNA"/>
</dbReference>
<protein>
    <recommendedName>
        <fullName evidence="4">Cyclase</fullName>
    </recommendedName>
</protein>
<dbReference type="Proteomes" id="UP001578633">
    <property type="component" value="Chromosome 3"/>
</dbReference>
<dbReference type="PANTHER" id="PTHR34861:SF10">
    <property type="entry name" value="CYCLASE"/>
    <property type="match status" value="1"/>
</dbReference>
<evidence type="ECO:0000256" key="1">
    <source>
        <dbReference type="ARBA" id="ARBA00007865"/>
    </source>
</evidence>
<dbReference type="PANTHER" id="PTHR34861">
    <property type="match status" value="1"/>
</dbReference>
<sequence length="344" mass="38788">MAEEEYIFPAFDDLPKVKGMPQGSIWGFFDKDGEKDEVGTINLLTPDVVKAASKEISTGEHIQLDWELHNVQFPGFNRKELQQKQIDFADFSNFCANDDELHINTQAGSQWDSLKHFAHQASGMYYNGLSHKEAANSVTNGIHKWCERGGIVGRGVLCDWLSWYEGKKGKAPSPVSRHEIPIEEIEETLKWQGTTLKQGDIMMIRSGYVRWHKCVVLPDSQVVGVTDDNSNANEAERKSGTRDNSIAIGLQANEKTVRWLYDRHFSAIVGDTVAFEAWPPKFDDGWCLHEWLLVHWGTAIGEMWDLETLSQRCKEMGRYTFFLTSAPLHVRGGIGSPPGAIAIF</sequence>
<dbReference type="Gene3D" id="3.50.30.50">
    <property type="entry name" value="Putative cyclase"/>
    <property type="match status" value="1"/>
</dbReference>
<proteinExistence type="inferred from homology"/>
<dbReference type="RefSeq" id="XP_069308294.1">
    <property type="nucleotide sequence ID" value="XM_069450507.1"/>
</dbReference>
<gene>
    <name evidence="2" type="ORF">ACET3X_004316</name>
</gene>
<dbReference type="InterPro" id="IPR037175">
    <property type="entry name" value="KFase_sf"/>
</dbReference>
<evidence type="ECO:0000313" key="2">
    <source>
        <dbReference type="EMBL" id="KAL1797710.1"/>
    </source>
</evidence>
<comment type="similarity">
    <text evidence="1">Belongs to the Cyclase 1 superfamily.</text>
</comment>
<comment type="caution">
    <text evidence="2">The sequence shown here is derived from an EMBL/GenBank/DDBJ whole genome shotgun (WGS) entry which is preliminary data.</text>
</comment>
<name>A0ABR3UN00_9PLEO</name>
<evidence type="ECO:0008006" key="4">
    <source>
        <dbReference type="Google" id="ProtNLM"/>
    </source>
</evidence>
<dbReference type="Pfam" id="PF04199">
    <property type="entry name" value="Cyclase"/>
    <property type="match status" value="1"/>
</dbReference>
<accession>A0ABR3UN00</accession>
<reference evidence="2 3" key="1">
    <citation type="submission" date="2024-09" db="EMBL/GenBank/DDBJ databases">
        <title>T2T genomes of carrot and Alternaria dauci and their utility for understanding host-pathogen interaction during carrot leaf blight disease.</title>
        <authorList>
            <person name="Liu W."/>
            <person name="Xu S."/>
            <person name="Ou C."/>
            <person name="Liu X."/>
            <person name="Zhuang F."/>
            <person name="Deng X.W."/>
        </authorList>
    </citation>
    <scope>NUCLEOTIDE SEQUENCE [LARGE SCALE GENOMIC DNA]</scope>
    <source>
        <strain evidence="2 3">A2016</strain>
    </source>
</reference>
<dbReference type="InterPro" id="IPR007325">
    <property type="entry name" value="KFase/CYL"/>
</dbReference>